<feature type="domain" description="Cell wall mannoprotein PIR1-like C-terminal" evidence="6">
    <location>
        <begin position="3"/>
        <end position="42"/>
    </location>
</feature>
<dbReference type="EMBL" id="MU858217">
    <property type="protein sequence ID" value="KAK4209070.1"/>
    <property type="molecule type" value="Genomic_DNA"/>
</dbReference>
<name>A0AAN6XYN4_9PEZI</name>
<comment type="similarity">
    <text evidence="5">Belongs to the PIR protein family.</text>
</comment>
<dbReference type="GO" id="GO:0005199">
    <property type="term" value="F:structural constituent of cell wall"/>
    <property type="evidence" value="ECO:0007669"/>
    <property type="project" value="TreeGrafter"/>
</dbReference>
<dbReference type="InterPro" id="IPR054508">
    <property type="entry name" value="PIR1-like_C"/>
</dbReference>
<dbReference type="AlphaFoldDB" id="A0AAN6XYN4"/>
<keyword evidence="2" id="KW-0134">Cell wall</keyword>
<gene>
    <name evidence="7" type="ORF">QBC37DRAFT_266174</name>
</gene>
<keyword evidence="8" id="KW-1185">Reference proteome</keyword>
<sequence length="181" mass="19079">TFGFSHCPNGKLALGATTVSHQRRSGGFYNLYDRWWAEQCSPTNILMRQCDEQGQIGPNDHSIGPNDHSIGSVMITTTMVVPLADGQPQTYSVPTGQPQGQTKTTPCAAIAGLAKTWTMAPASEFSDGQIQVTPAGAAPSLPTTLMLQGQTTPCAAIAGLAKTWTMAPASEYSDGQIQVLP</sequence>
<feature type="non-terminal residue" evidence="7">
    <location>
        <position position="1"/>
    </location>
</feature>
<evidence type="ECO:0000313" key="8">
    <source>
        <dbReference type="Proteomes" id="UP001301769"/>
    </source>
</evidence>
<evidence type="ECO:0000259" key="6">
    <source>
        <dbReference type="Pfam" id="PF22799"/>
    </source>
</evidence>
<evidence type="ECO:0000256" key="2">
    <source>
        <dbReference type="ARBA" id="ARBA00022512"/>
    </source>
</evidence>
<reference evidence="7" key="2">
    <citation type="submission" date="2023-05" db="EMBL/GenBank/DDBJ databases">
        <authorList>
            <consortium name="Lawrence Berkeley National Laboratory"/>
            <person name="Steindorff A."/>
            <person name="Hensen N."/>
            <person name="Bonometti L."/>
            <person name="Westerberg I."/>
            <person name="Brannstrom I.O."/>
            <person name="Guillou S."/>
            <person name="Cros-Aarteil S."/>
            <person name="Calhoun S."/>
            <person name="Haridas S."/>
            <person name="Kuo A."/>
            <person name="Mondo S."/>
            <person name="Pangilinan J."/>
            <person name="Riley R."/>
            <person name="Labutti K."/>
            <person name="Andreopoulos B."/>
            <person name="Lipzen A."/>
            <person name="Chen C."/>
            <person name="Yanf M."/>
            <person name="Daum C."/>
            <person name="Ng V."/>
            <person name="Clum A."/>
            <person name="Ohm R."/>
            <person name="Martin F."/>
            <person name="Silar P."/>
            <person name="Natvig D."/>
            <person name="Lalanne C."/>
            <person name="Gautier V."/>
            <person name="Ament-Velasquez S.L."/>
            <person name="Kruys A."/>
            <person name="Hutchinson M.I."/>
            <person name="Powell A.J."/>
            <person name="Barry K."/>
            <person name="Miller A.N."/>
            <person name="Grigoriev I.V."/>
            <person name="Debuchy R."/>
            <person name="Gladieux P."/>
            <person name="Thoren M.H."/>
            <person name="Johannesson H."/>
        </authorList>
    </citation>
    <scope>NUCLEOTIDE SEQUENCE</scope>
    <source>
        <strain evidence="7">PSN293</strain>
    </source>
</reference>
<dbReference type="Pfam" id="PF22799">
    <property type="entry name" value="PIR1-like_C"/>
    <property type="match status" value="1"/>
</dbReference>
<keyword evidence="4" id="KW-0732">Signal</keyword>
<reference evidence="7" key="1">
    <citation type="journal article" date="2023" name="Mol. Phylogenet. Evol.">
        <title>Genome-scale phylogeny and comparative genomics of the fungal order Sordariales.</title>
        <authorList>
            <person name="Hensen N."/>
            <person name="Bonometti L."/>
            <person name="Westerberg I."/>
            <person name="Brannstrom I.O."/>
            <person name="Guillou S."/>
            <person name="Cros-Aarteil S."/>
            <person name="Calhoun S."/>
            <person name="Haridas S."/>
            <person name="Kuo A."/>
            <person name="Mondo S."/>
            <person name="Pangilinan J."/>
            <person name="Riley R."/>
            <person name="LaButti K."/>
            <person name="Andreopoulos B."/>
            <person name="Lipzen A."/>
            <person name="Chen C."/>
            <person name="Yan M."/>
            <person name="Daum C."/>
            <person name="Ng V."/>
            <person name="Clum A."/>
            <person name="Steindorff A."/>
            <person name="Ohm R.A."/>
            <person name="Martin F."/>
            <person name="Silar P."/>
            <person name="Natvig D.O."/>
            <person name="Lalanne C."/>
            <person name="Gautier V."/>
            <person name="Ament-Velasquez S.L."/>
            <person name="Kruys A."/>
            <person name="Hutchinson M.I."/>
            <person name="Powell A.J."/>
            <person name="Barry K."/>
            <person name="Miller A.N."/>
            <person name="Grigoriev I.V."/>
            <person name="Debuchy R."/>
            <person name="Gladieux P."/>
            <person name="Hiltunen Thoren M."/>
            <person name="Johannesson H."/>
        </authorList>
    </citation>
    <scope>NUCLEOTIDE SEQUENCE</scope>
    <source>
        <strain evidence="7">PSN293</strain>
    </source>
</reference>
<evidence type="ECO:0000256" key="3">
    <source>
        <dbReference type="ARBA" id="ARBA00022525"/>
    </source>
</evidence>
<evidence type="ECO:0000256" key="4">
    <source>
        <dbReference type="ARBA" id="ARBA00022729"/>
    </source>
</evidence>
<proteinExistence type="inferred from homology"/>
<dbReference type="GO" id="GO:0031505">
    <property type="term" value="P:fungal-type cell wall organization"/>
    <property type="evidence" value="ECO:0007669"/>
    <property type="project" value="TreeGrafter"/>
</dbReference>
<evidence type="ECO:0000313" key="7">
    <source>
        <dbReference type="EMBL" id="KAK4209070.1"/>
    </source>
</evidence>
<feature type="non-terminal residue" evidence="7">
    <location>
        <position position="181"/>
    </location>
</feature>
<protein>
    <recommendedName>
        <fullName evidence="6">Cell wall mannoprotein PIR1-like C-terminal domain-containing protein</fullName>
    </recommendedName>
</protein>
<dbReference type="GO" id="GO:0009277">
    <property type="term" value="C:fungal-type cell wall"/>
    <property type="evidence" value="ECO:0007669"/>
    <property type="project" value="TreeGrafter"/>
</dbReference>
<dbReference type="InterPro" id="IPR051153">
    <property type="entry name" value="Yeast_CWMannoprotein_PIR"/>
</dbReference>
<comment type="caution">
    <text evidence="7">The sequence shown here is derived from an EMBL/GenBank/DDBJ whole genome shotgun (WGS) entry which is preliminary data.</text>
</comment>
<comment type="subcellular location">
    <subcellularLocation>
        <location evidence="1">Secreted</location>
        <location evidence="1">Cell wall</location>
    </subcellularLocation>
</comment>
<keyword evidence="3" id="KW-0964">Secreted</keyword>
<evidence type="ECO:0000256" key="1">
    <source>
        <dbReference type="ARBA" id="ARBA00004191"/>
    </source>
</evidence>
<dbReference type="PANTHER" id="PTHR47254:SF1">
    <property type="entry name" value="CELL WALL MANNOPROTEIN CIS3-RELATED"/>
    <property type="match status" value="1"/>
</dbReference>
<dbReference type="PANTHER" id="PTHR47254">
    <property type="entry name" value="CELL WALL MANNOPROTEIN CIS3-RELATED"/>
    <property type="match status" value="1"/>
</dbReference>
<organism evidence="7 8">
    <name type="scientific">Rhypophila decipiens</name>
    <dbReference type="NCBI Taxonomy" id="261697"/>
    <lineage>
        <taxon>Eukaryota</taxon>
        <taxon>Fungi</taxon>
        <taxon>Dikarya</taxon>
        <taxon>Ascomycota</taxon>
        <taxon>Pezizomycotina</taxon>
        <taxon>Sordariomycetes</taxon>
        <taxon>Sordariomycetidae</taxon>
        <taxon>Sordariales</taxon>
        <taxon>Naviculisporaceae</taxon>
        <taxon>Rhypophila</taxon>
    </lineage>
</organism>
<dbReference type="Proteomes" id="UP001301769">
    <property type="component" value="Unassembled WGS sequence"/>
</dbReference>
<accession>A0AAN6XYN4</accession>
<evidence type="ECO:0000256" key="5">
    <source>
        <dbReference type="ARBA" id="ARBA00038219"/>
    </source>
</evidence>